<dbReference type="AlphaFoldDB" id="A0A0B6YSK7"/>
<feature type="non-terminal residue" evidence="1">
    <location>
        <position position="1"/>
    </location>
</feature>
<gene>
    <name evidence="1" type="primary">ORF35561</name>
</gene>
<accession>A0A0B6YSK7</accession>
<feature type="non-terminal residue" evidence="1">
    <location>
        <position position="75"/>
    </location>
</feature>
<dbReference type="EMBL" id="HACG01012358">
    <property type="protein sequence ID" value="CEK59223.1"/>
    <property type="molecule type" value="Transcribed_RNA"/>
</dbReference>
<reference evidence="1" key="1">
    <citation type="submission" date="2014-12" db="EMBL/GenBank/DDBJ databases">
        <title>Insight into the proteome of Arion vulgaris.</title>
        <authorList>
            <person name="Aradska J."/>
            <person name="Bulat T."/>
            <person name="Smidak R."/>
            <person name="Sarate P."/>
            <person name="Gangsoo J."/>
            <person name="Sialana F."/>
            <person name="Bilban M."/>
            <person name="Lubec G."/>
        </authorList>
    </citation>
    <scope>NUCLEOTIDE SEQUENCE</scope>
    <source>
        <tissue evidence="1">Skin</tissue>
    </source>
</reference>
<sequence length="75" mass="8625">KSDLHAIIKEMADLHDPLTAIETPFSVKEEFNFSTSDPTLTKPRLDPLRGDFKEIVQKSIENKSEVRKDLIKKED</sequence>
<proteinExistence type="predicted"/>
<protein>
    <submittedName>
        <fullName evidence="1">Uncharacterized protein</fullName>
    </submittedName>
</protein>
<evidence type="ECO:0000313" key="1">
    <source>
        <dbReference type="EMBL" id="CEK59223.1"/>
    </source>
</evidence>
<name>A0A0B6YSK7_9EUPU</name>
<organism evidence="1">
    <name type="scientific">Arion vulgaris</name>
    <dbReference type="NCBI Taxonomy" id="1028688"/>
    <lineage>
        <taxon>Eukaryota</taxon>
        <taxon>Metazoa</taxon>
        <taxon>Spiralia</taxon>
        <taxon>Lophotrochozoa</taxon>
        <taxon>Mollusca</taxon>
        <taxon>Gastropoda</taxon>
        <taxon>Heterobranchia</taxon>
        <taxon>Euthyneura</taxon>
        <taxon>Panpulmonata</taxon>
        <taxon>Eupulmonata</taxon>
        <taxon>Stylommatophora</taxon>
        <taxon>Helicina</taxon>
        <taxon>Arionoidea</taxon>
        <taxon>Arionidae</taxon>
        <taxon>Arion</taxon>
    </lineage>
</organism>